<dbReference type="HOGENOM" id="CLU_030051_1_0_1"/>
<dbReference type="VEuPathDB" id="FungiDB:MELLADRAFT_102780"/>
<dbReference type="KEGG" id="mlr:MELLADRAFT_102780"/>
<sequence length="352" mass="39331">MYESRDILKTVAGLALAAKEGIKIIFPFINQISLFVKTSRKSSPFALNQQNTVNGRIYGLDDTFLCFETGNKMDWTELIFNDNSTTNDLRPAPANWTIDITQHIKLLAPNTLVMDGSYFQEHIEAFNRTFVVGEHGFYSLPAKYKEFNANFTGAGVSLTLTSFTCYHAPGWRNQTDEAFDQIEYNVVCGTYKASYKLLQDDVAPYPIPSYPYAFFATNGSTVGLSFKGAAWDEHYEIWAAGSDESNFVKVADDVLDNVGLGKLFVPIDPTQPTAPLKFHTEVLIRPIKDQSGWEDTKWKTGGSEQVHGTINPLREDYPLTAQSASQSIDCASLRRWYTGRGLSVDGYHGPFS</sequence>
<organism evidence="2">
    <name type="scientific">Melampsora larici-populina (strain 98AG31 / pathotype 3-4-7)</name>
    <name type="common">Poplar leaf rust fungus</name>
    <dbReference type="NCBI Taxonomy" id="747676"/>
    <lineage>
        <taxon>Eukaryota</taxon>
        <taxon>Fungi</taxon>
        <taxon>Dikarya</taxon>
        <taxon>Basidiomycota</taxon>
        <taxon>Pucciniomycotina</taxon>
        <taxon>Pucciniomycetes</taxon>
        <taxon>Pucciniales</taxon>
        <taxon>Melampsoraceae</taxon>
        <taxon>Melampsora</taxon>
    </lineage>
</organism>
<keyword evidence="2" id="KW-1185">Reference proteome</keyword>
<protein>
    <submittedName>
        <fullName evidence="1">Uncharacterized protein</fullName>
    </submittedName>
</protein>
<dbReference type="RefSeq" id="XP_007405783.1">
    <property type="nucleotide sequence ID" value="XM_007405721.1"/>
</dbReference>
<proteinExistence type="predicted"/>
<dbReference type="EMBL" id="GL883093">
    <property type="protein sequence ID" value="EGG11181.1"/>
    <property type="molecule type" value="Genomic_DNA"/>
</dbReference>
<evidence type="ECO:0000313" key="1">
    <source>
        <dbReference type="EMBL" id="EGG11181.1"/>
    </source>
</evidence>
<dbReference type="Proteomes" id="UP000001072">
    <property type="component" value="Unassembled WGS sequence"/>
</dbReference>
<dbReference type="AlphaFoldDB" id="F4R9C5"/>
<name>F4R9C5_MELLP</name>
<accession>F4R9C5</accession>
<evidence type="ECO:0000313" key="2">
    <source>
        <dbReference type="Proteomes" id="UP000001072"/>
    </source>
</evidence>
<dbReference type="Gene3D" id="3.20.20.80">
    <property type="entry name" value="Glycosidases"/>
    <property type="match status" value="1"/>
</dbReference>
<gene>
    <name evidence="1" type="ORF">MELLADRAFT_102780</name>
</gene>
<reference evidence="2" key="1">
    <citation type="journal article" date="2011" name="Proc. Natl. Acad. Sci. U.S.A.">
        <title>Obligate biotrophy features unraveled by the genomic analysis of rust fungi.</title>
        <authorList>
            <person name="Duplessis S."/>
            <person name="Cuomo C.A."/>
            <person name="Lin Y.-C."/>
            <person name="Aerts A."/>
            <person name="Tisserant E."/>
            <person name="Veneault-Fourrey C."/>
            <person name="Joly D.L."/>
            <person name="Hacquard S."/>
            <person name="Amselem J."/>
            <person name="Cantarel B.L."/>
            <person name="Chiu R."/>
            <person name="Coutinho P.M."/>
            <person name="Feau N."/>
            <person name="Field M."/>
            <person name="Frey P."/>
            <person name="Gelhaye E."/>
            <person name="Goldberg J."/>
            <person name="Grabherr M.G."/>
            <person name="Kodira C.D."/>
            <person name="Kohler A."/>
            <person name="Kuees U."/>
            <person name="Lindquist E.A."/>
            <person name="Lucas S.M."/>
            <person name="Mago R."/>
            <person name="Mauceli E."/>
            <person name="Morin E."/>
            <person name="Murat C."/>
            <person name="Pangilinan J.L."/>
            <person name="Park R."/>
            <person name="Pearson M."/>
            <person name="Quesneville H."/>
            <person name="Rouhier N."/>
            <person name="Sakthikumar S."/>
            <person name="Salamov A.A."/>
            <person name="Schmutz J."/>
            <person name="Selles B."/>
            <person name="Shapiro H."/>
            <person name="Tanguay P."/>
            <person name="Tuskan G.A."/>
            <person name="Henrissat B."/>
            <person name="Van de Peer Y."/>
            <person name="Rouze P."/>
            <person name="Ellis J.G."/>
            <person name="Dodds P.N."/>
            <person name="Schein J.E."/>
            <person name="Zhong S."/>
            <person name="Hamelin R.C."/>
            <person name="Grigoriev I.V."/>
            <person name="Szabo L.J."/>
            <person name="Martin F."/>
        </authorList>
    </citation>
    <scope>NUCLEOTIDE SEQUENCE [LARGE SCALE GENOMIC DNA]</scope>
    <source>
        <strain evidence="2">98AG31 / pathotype 3-4-7</strain>
    </source>
</reference>
<dbReference type="InParanoid" id="F4R9C5"/>
<dbReference type="GeneID" id="18921770"/>